<dbReference type="WBParaSite" id="NBR_0000738501-mRNA-1">
    <property type="protein sequence ID" value="NBR_0000738501-mRNA-1"/>
    <property type="gene ID" value="NBR_0000738501"/>
</dbReference>
<evidence type="ECO:0000313" key="3">
    <source>
        <dbReference type="WBParaSite" id="NBR_0000738501-mRNA-1"/>
    </source>
</evidence>
<evidence type="ECO:0000313" key="2">
    <source>
        <dbReference type="Proteomes" id="UP000271162"/>
    </source>
</evidence>
<organism evidence="3">
    <name type="scientific">Nippostrongylus brasiliensis</name>
    <name type="common">Rat hookworm</name>
    <dbReference type="NCBI Taxonomy" id="27835"/>
    <lineage>
        <taxon>Eukaryota</taxon>
        <taxon>Metazoa</taxon>
        <taxon>Ecdysozoa</taxon>
        <taxon>Nematoda</taxon>
        <taxon>Chromadorea</taxon>
        <taxon>Rhabditida</taxon>
        <taxon>Rhabditina</taxon>
        <taxon>Rhabditomorpha</taxon>
        <taxon>Strongyloidea</taxon>
        <taxon>Heligmosomidae</taxon>
        <taxon>Nippostrongylus</taxon>
    </lineage>
</organism>
<reference evidence="1 2" key="2">
    <citation type="submission" date="2018-11" db="EMBL/GenBank/DDBJ databases">
        <authorList>
            <consortium name="Pathogen Informatics"/>
        </authorList>
    </citation>
    <scope>NUCLEOTIDE SEQUENCE [LARGE SCALE GENOMIC DNA]</scope>
</reference>
<sequence>MHAALAELDACDAATVLTVLSSKLDAIQASMEELAEGMKVLLGRSAPQSSCAFCTVRKTVMPTSRRGARGILTPSRGRFRHQNCNSACSV</sequence>
<name>A0A0N4XWT7_NIPBR</name>
<reference evidence="3" key="1">
    <citation type="submission" date="2017-02" db="UniProtKB">
        <authorList>
            <consortium name="WormBaseParasite"/>
        </authorList>
    </citation>
    <scope>IDENTIFICATION</scope>
</reference>
<dbReference type="Proteomes" id="UP000271162">
    <property type="component" value="Unassembled WGS sequence"/>
</dbReference>
<proteinExistence type="predicted"/>
<dbReference type="EMBL" id="UYSL01019885">
    <property type="protein sequence ID" value="VDL70975.1"/>
    <property type="molecule type" value="Genomic_DNA"/>
</dbReference>
<accession>A0A0N4XWT7</accession>
<gene>
    <name evidence="1" type="ORF">NBR_LOCUS7386</name>
</gene>
<dbReference type="AlphaFoldDB" id="A0A0N4XWT7"/>
<evidence type="ECO:0000313" key="1">
    <source>
        <dbReference type="EMBL" id="VDL70975.1"/>
    </source>
</evidence>
<protein>
    <submittedName>
        <fullName evidence="3">Histidine kinase</fullName>
    </submittedName>
</protein>
<keyword evidence="2" id="KW-1185">Reference proteome</keyword>